<evidence type="ECO:0000256" key="1">
    <source>
        <dbReference type="SAM" id="SignalP"/>
    </source>
</evidence>
<sequence>MKKFCILLSTLLLLFAGSQEGTAQTTKYKHETDKYTIEFPNQFQQNTQYLETAVGTLLMNISAWASDENSNDSNLVYMLFDTDYPDSTIHSDKKDKLNIFFDGAINGAVNSSKGKLISQTEGTTGIYPHRIIEIEYQEGLAMIRMKMILVKNKSIIIQTITLKENYPNDSITRFFNSLRLK</sequence>
<evidence type="ECO:0000313" key="3">
    <source>
        <dbReference type="Proteomes" id="UP001200145"/>
    </source>
</evidence>
<protein>
    <submittedName>
        <fullName evidence="2">Uncharacterized protein</fullName>
    </submittedName>
</protein>
<organism evidence="2 3">
    <name type="scientific">Flavihumibacter fluminis</name>
    <dbReference type="NCBI Taxonomy" id="2909236"/>
    <lineage>
        <taxon>Bacteria</taxon>
        <taxon>Pseudomonadati</taxon>
        <taxon>Bacteroidota</taxon>
        <taxon>Chitinophagia</taxon>
        <taxon>Chitinophagales</taxon>
        <taxon>Chitinophagaceae</taxon>
        <taxon>Flavihumibacter</taxon>
    </lineage>
</organism>
<proteinExistence type="predicted"/>
<comment type="caution">
    <text evidence="2">The sequence shown here is derived from an EMBL/GenBank/DDBJ whole genome shotgun (WGS) entry which is preliminary data.</text>
</comment>
<gene>
    <name evidence="2" type="ORF">L0U88_16230</name>
</gene>
<feature type="chain" id="PRO_5047055318" evidence="1">
    <location>
        <begin position="24"/>
        <end position="181"/>
    </location>
</feature>
<dbReference type="Proteomes" id="UP001200145">
    <property type="component" value="Unassembled WGS sequence"/>
</dbReference>
<dbReference type="RefSeq" id="WP_234867169.1">
    <property type="nucleotide sequence ID" value="NZ_JAKEVY010000004.1"/>
</dbReference>
<name>A0ABS9BLZ8_9BACT</name>
<feature type="signal peptide" evidence="1">
    <location>
        <begin position="1"/>
        <end position="23"/>
    </location>
</feature>
<evidence type="ECO:0000313" key="2">
    <source>
        <dbReference type="EMBL" id="MCF1716190.1"/>
    </source>
</evidence>
<accession>A0ABS9BLZ8</accession>
<keyword evidence="1" id="KW-0732">Signal</keyword>
<dbReference type="EMBL" id="JAKEVY010000004">
    <property type="protein sequence ID" value="MCF1716190.1"/>
    <property type="molecule type" value="Genomic_DNA"/>
</dbReference>
<reference evidence="2 3" key="1">
    <citation type="submission" date="2022-01" db="EMBL/GenBank/DDBJ databases">
        <title>Flavihumibacter sp. nov., isolated from sediment of a river.</title>
        <authorList>
            <person name="Liu H."/>
        </authorList>
    </citation>
    <scope>NUCLEOTIDE SEQUENCE [LARGE SCALE GENOMIC DNA]</scope>
    <source>
        <strain evidence="2 3">RY-1</strain>
    </source>
</reference>
<keyword evidence="3" id="KW-1185">Reference proteome</keyword>